<sequence length="607" mass="68642">MLCQHCQRMFRAPEWAAHHTDTASLRDASANGCAICHPFMQHLVEKYSDPANVFTSPMGYRVYQDEKHAQVLVDLDFTEDGNDVLECQTWMAIPSADVTFNPAIRERQSLPLQDAIAAAKHWLTECREGHDRCPKTPQPAFYPDYLLEIDGSTVRLVSSAEKQISDAYVAVSCCRGANPPTIADIKQLQSGLALTELPIAFREAAHLVQGLFIRYLWIETFCTPPETQTQAQQVYTNCLFNLSLARSTTPNESCLGACPSHAKLPFEIETKGLIGEEGTSAEVTATVVPWDYFERSLYHQPLGRRADSVQEQFWSPRVLSLGLGELFWSCAQLPNASESLPRGPAHLAEEFGLRQKTIPDGSDQEKLEEYWWQALEAYTDGELDRPEAGRLVGVSSIAGQLAPVLDDVYIHGHFAKTLPWSLNWQVEYPPLEEKRGVRRARKGDAQTHDTPSWSWGSMDGTLYFFQLRECTSLADVVDPTSLAETESLKLAIKTFCMQVGWADGKPVIQHEFWKDGEQFHWLNVNLDDERFTPKPGARHLLVALIEDDWLGKWEGLLVEEVKADGEAGPVYQRIGHFIMDRKQGDEEREWKEDYRLMSGERREIILV</sequence>
<keyword evidence="2" id="KW-1185">Reference proteome</keyword>
<evidence type="ECO:0008006" key="3">
    <source>
        <dbReference type="Google" id="ProtNLM"/>
    </source>
</evidence>
<dbReference type="Proteomes" id="UP000234275">
    <property type="component" value="Unassembled WGS sequence"/>
</dbReference>
<reference evidence="1 2" key="1">
    <citation type="submission" date="2016-12" db="EMBL/GenBank/DDBJ databases">
        <title>The genomes of Aspergillus section Nigri reveals drivers in fungal speciation.</title>
        <authorList>
            <consortium name="DOE Joint Genome Institute"/>
            <person name="Vesth T.C."/>
            <person name="Nybo J."/>
            <person name="Theobald S."/>
            <person name="Brandl J."/>
            <person name="Frisvad J.C."/>
            <person name="Nielsen K.F."/>
            <person name="Lyhne E.K."/>
            <person name="Kogle M.E."/>
            <person name="Kuo A."/>
            <person name="Riley R."/>
            <person name="Clum A."/>
            <person name="Nolan M."/>
            <person name="Lipzen A."/>
            <person name="Salamov A."/>
            <person name="Henrissat B."/>
            <person name="Wiebenga A."/>
            <person name="De Vries R.P."/>
            <person name="Grigoriev I.V."/>
            <person name="Mortensen U.H."/>
            <person name="Andersen M.R."/>
            <person name="Baker S.E."/>
        </authorList>
    </citation>
    <scope>NUCLEOTIDE SEQUENCE [LARGE SCALE GENOMIC DNA]</scope>
    <source>
        <strain evidence="1 2">IBT 23096</strain>
    </source>
</reference>
<organism evidence="1 2">
    <name type="scientific">Aspergillus steynii IBT 23096</name>
    <dbReference type="NCBI Taxonomy" id="1392250"/>
    <lineage>
        <taxon>Eukaryota</taxon>
        <taxon>Fungi</taxon>
        <taxon>Dikarya</taxon>
        <taxon>Ascomycota</taxon>
        <taxon>Pezizomycotina</taxon>
        <taxon>Eurotiomycetes</taxon>
        <taxon>Eurotiomycetidae</taxon>
        <taxon>Eurotiales</taxon>
        <taxon>Aspergillaceae</taxon>
        <taxon>Aspergillus</taxon>
        <taxon>Aspergillus subgen. Circumdati</taxon>
    </lineage>
</organism>
<dbReference type="AlphaFoldDB" id="A0A2I2GLP5"/>
<evidence type="ECO:0000313" key="2">
    <source>
        <dbReference type="Proteomes" id="UP000234275"/>
    </source>
</evidence>
<dbReference type="RefSeq" id="XP_024709095.1">
    <property type="nucleotide sequence ID" value="XM_024848072.1"/>
</dbReference>
<accession>A0A2I2GLP5</accession>
<gene>
    <name evidence="1" type="ORF">P170DRAFT_431604</name>
</gene>
<dbReference type="PANTHER" id="PTHR33112">
    <property type="entry name" value="DOMAIN PROTEIN, PUTATIVE-RELATED"/>
    <property type="match status" value="1"/>
</dbReference>
<proteinExistence type="predicted"/>
<dbReference type="PANTHER" id="PTHR33112:SF9">
    <property type="entry name" value="HETEROKARYON INCOMPATIBILITY DOMAIN-CONTAINING PROTEIN"/>
    <property type="match status" value="1"/>
</dbReference>
<dbReference type="OrthoDB" id="5125733at2759"/>
<protein>
    <recommendedName>
        <fullName evidence="3">Heterokaryon incompatibility domain-containing protein</fullName>
    </recommendedName>
</protein>
<name>A0A2I2GLP5_9EURO</name>
<dbReference type="GeneID" id="36555771"/>
<comment type="caution">
    <text evidence="1">The sequence shown here is derived from an EMBL/GenBank/DDBJ whole genome shotgun (WGS) entry which is preliminary data.</text>
</comment>
<evidence type="ECO:0000313" key="1">
    <source>
        <dbReference type="EMBL" id="PLB53793.1"/>
    </source>
</evidence>
<dbReference type="VEuPathDB" id="FungiDB:P170DRAFT_431604"/>
<dbReference type="STRING" id="1392250.A0A2I2GLP5"/>
<dbReference type="EMBL" id="MSFO01000001">
    <property type="protein sequence ID" value="PLB53793.1"/>
    <property type="molecule type" value="Genomic_DNA"/>
</dbReference>